<gene>
    <name evidence="10" type="ORF">ACFORF_05000</name>
</gene>
<reference evidence="11" key="1">
    <citation type="journal article" date="2019" name="Int. J. Syst. Evol. Microbiol.">
        <title>The Global Catalogue of Microorganisms (GCM) 10K type strain sequencing project: providing services to taxonomists for standard genome sequencing and annotation.</title>
        <authorList>
            <consortium name="The Broad Institute Genomics Platform"/>
            <consortium name="The Broad Institute Genome Sequencing Center for Infectious Disease"/>
            <person name="Wu L."/>
            <person name="Ma J."/>
        </authorList>
    </citation>
    <scope>NUCLEOTIDE SEQUENCE [LARGE SCALE GENOMIC DNA]</scope>
    <source>
        <strain evidence="11">CCUG 67170</strain>
    </source>
</reference>
<dbReference type="PIRSF" id="PIRSF016661">
    <property type="entry name" value="BioY"/>
    <property type="match status" value="1"/>
</dbReference>
<comment type="subcellular location">
    <subcellularLocation>
        <location evidence="1 8">Cell membrane</location>
        <topology evidence="1 8">Multi-pass membrane protein</topology>
    </subcellularLocation>
</comment>
<dbReference type="Gene3D" id="1.10.1760.20">
    <property type="match status" value="1"/>
</dbReference>
<organism evidence="10 11">
    <name type="scientific">Streptococcus caprae</name>
    <dbReference type="NCBI Taxonomy" id="1640501"/>
    <lineage>
        <taxon>Bacteria</taxon>
        <taxon>Bacillati</taxon>
        <taxon>Bacillota</taxon>
        <taxon>Bacilli</taxon>
        <taxon>Lactobacillales</taxon>
        <taxon>Streptococcaceae</taxon>
        <taxon>Streptococcus</taxon>
    </lineage>
</organism>
<keyword evidence="6 9" id="KW-1133">Transmembrane helix</keyword>
<name>A0ABV8CVA2_9STRE</name>
<evidence type="ECO:0000313" key="11">
    <source>
        <dbReference type="Proteomes" id="UP001595807"/>
    </source>
</evidence>
<keyword evidence="3 8" id="KW-0813">Transport</keyword>
<sequence length="178" mass="18997">MKSTRTLTHIALMTTLIVVLGFMPAIPLGFIPVPIVLQNMGIMMVAMLLGGRKGSLAVLLFLLIGLLVPVFTGGSTTISVMVGPTAGYVVAWLVVPLAYSGLKGLLGKENFPLTFINIFLAGVVLVDVLGAVYLSYYTEAPLVEMLLSNLIFIPGDTIKAIVATVISSRLLKLPYFKD</sequence>
<keyword evidence="7 8" id="KW-0472">Membrane</keyword>
<evidence type="ECO:0000256" key="6">
    <source>
        <dbReference type="ARBA" id="ARBA00022989"/>
    </source>
</evidence>
<proteinExistence type="inferred from homology"/>
<evidence type="ECO:0000256" key="8">
    <source>
        <dbReference type="PIRNR" id="PIRNR016661"/>
    </source>
</evidence>
<dbReference type="InterPro" id="IPR003784">
    <property type="entry name" value="BioY"/>
</dbReference>
<protein>
    <recommendedName>
        <fullName evidence="8">Biotin transporter</fullName>
    </recommendedName>
</protein>
<dbReference type="RefSeq" id="WP_380426079.1">
    <property type="nucleotide sequence ID" value="NZ_JBHRZV010000033.1"/>
</dbReference>
<dbReference type="EMBL" id="JBHRZV010000033">
    <property type="protein sequence ID" value="MFC3927963.1"/>
    <property type="molecule type" value="Genomic_DNA"/>
</dbReference>
<feature type="transmembrane region" description="Helical" evidence="9">
    <location>
        <begin position="56"/>
        <end position="72"/>
    </location>
</feature>
<comment type="caution">
    <text evidence="10">The sequence shown here is derived from an EMBL/GenBank/DDBJ whole genome shotgun (WGS) entry which is preliminary data.</text>
</comment>
<dbReference type="Pfam" id="PF02632">
    <property type="entry name" value="BioY"/>
    <property type="match status" value="1"/>
</dbReference>
<evidence type="ECO:0000256" key="1">
    <source>
        <dbReference type="ARBA" id="ARBA00004651"/>
    </source>
</evidence>
<keyword evidence="5 9" id="KW-0812">Transmembrane</keyword>
<evidence type="ECO:0000256" key="4">
    <source>
        <dbReference type="ARBA" id="ARBA00022475"/>
    </source>
</evidence>
<evidence type="ECO:0000256" key="7">
    <source>
        <dbReference type="ARBA" id="ARBA00023136"/>
    </source>
</evidence>
<dbReference type="Proteomes" id="UP001595807">
    <property type="component" value="Unassembled WGS sequence"/>
</dbReference>
<evidence type="ECO:0000256" key="9">
    <source>
        <dbReference type="SAM" id="Phobius"/>
    </source>
</evidence>
<evidence type="ECO:0000313" key="10">
    <source>
        <dbReference type="EMBL" id="MFC3927963.1"/>
    </source>
</evidence>
<comment type="similarity">
    <text evidence="2 8">Belongs to the BioY family.</text>
</comment>
<dbReference type="PANTHER" id="PTHR34295:SF4">
    <property type="entry name" value="BIOTIN TRANSPORTER BIOY-RELATED"/>
    <property type="match status" value="1"/>
</dbReference>
<evidence type="ECO:0000256" key="2">
    <source>
        <dbReference type="ARBA" id="ARBA00010692"/>
    </source>
</evidence>
<accession>A0ABV8CVA2</accession>
<keyword evidence="11" id="KW-1185">Reference proteome</keyword>
<feature type="transmembrane region" description="Helical" evidence="9">
    <location>
        <begin position="146"/>
        <end position="167"/>
    </location>
</feature>
<dbReference type="PANTHER" id="PTHR34295">
    <property type="entry name" value="BIOTIN TRANSPORTER BIOY"/>
    <property type="match status" value="1"/>
</dbReference>
<evidence type="ECO:0000256" key="5">
    <source>
        <dbReference type="ARBA" id="ARBA00022692"/>
    </source>
</evidence>
<keyword evidence="4 8" id="KW-1003">Cell membrane</keyword>
<feature type="transmembrane region" description="Helical" evidence="9">
    <location>
        <begin position="111"/>
        <end position="134"/>
    </location>
</feature>
<feature type="transmembrane region" description="Helical" evidence="9">
    <location>
        <begin position="78"/>
        <end position="99"/>
    </location>
</feature>
<evidence type="ECO:0000256" key="3">
    <source>
        <dbReference type="ARBA" id="ARBA00022448"/>
    </source>
</evidence>